<dbReference type="Gene3D" id="3.40.50.450">
    <property type="match status" value="1"/>
</dbReference>
<name>A0ABQ5MKI3_9FLAO</name>
<organism evidence="2 3">
    <name type="scientific">Neptunitalea lumnitzerae</name>
    <dbReference type="NCBI Taxonomy" id="2965509"/>
    <lineage>
        <taxon>Bacteria</taxon>
        <taxon>Pseudomonadati</taxon>
        <taxon>Bacteroidota</taxon>
        <taxon>Flavobacteriia</taxon>
        <taxon>Flavobacteriales</taxon>
        <taxon>Flavobacteriaceae</taxon>
        <taxon>Neptunitalea</taxon>
    </lineage>
</organism>
<comment type="caution">
    <text evidence="2">The sequence shown here is derived from an EMBL/GenBank/DDBJ whole genome shotgun (WGS) entry which is preliminary data.</text>
</comment>
<keyword evidence="1" id="KW-1133">Transmembrane helix</keyword>
<proteinExistence type="predicted"/>
<gene>
    <name evidence="2" type="ORF">Y10_18200</name>
</gene>
<dbReference type="Proteomes" id="UP001143543">
    <property type="component" value="Unassembled WGS sequence"/>
</dbReference>
<reference evidence="2" key="1">
    <citation type="submission" date="2022-07" db="EMBL/GenBank/DDBJ databases">
        <title>Taxonomy of Novel Oxalotrophic and Methylotrophic Bacteria.</title>
        <authorList>
            <person name="Sahin N."/>
            <person name="Tani A."/>
        </authorList>
    </citation>
    <scope>NUCLEOTIDE SEQUENCE</scope>
    <source>
        <strain evidence="2">Y10</strain>
    </source>
</reference>
<accession>A0ABQ5MKI3</accession>
<sequence>MSLTIGISGKRLIKAEEVKYVYAEIESQIQNILNEKGINEFVGYTSLAIGADTIFAKIVTKVFKMPLNVILPMPIDEYKTDFSKDEIEDFDSLLNLASEVVVTTEALPINSDERNEAYLKAGIYIADNCDKMIFVWDETKPSGKGGTAEIISYYSEVKNVLPVDYIAISSQDENRLFGSIDKEYKQSDTLALKNRNLHRKSWKMTIVFGWFAALIFASSTAFHDAIPHLLNLWMSVIEFLLLMAVFFVLRNYKKRKPHKKHIQERLRAEKLRLLKYFYPTQIEIKLTDETANNDETLNSIIQELKIEKEKKDYVSEIYERYLMRDLIKEQLDYFDAKINTIGHKHEKLEMLNNGIAILFGFNLLLHLCSVLFEGNFLGLHEHGIHLIHNINLFLGILLPASYAAVEGWMHYSEWERLKKNAEASSIQLRKIEDDLVHRNAHNHINNLNGVVDILISDNKSWSIVLENKGSLIVLL</sequence>
<dbReference type="RefSeq" id="WP_281765087.1">
    <property type="nucleotide sequence ID" value="NZ_BRVO01000002.1"/>
</dbReference>
<feature type="transmembrane region" description="Helical" evidence="1">
    <location>
        <begin position="392"/>
        <end position="411"/>
    </location>
</feature>
<evidence type="ECO:0000256" key="1">
    <source>
        <dbReference type="SAM" id="Phobius"/>
    </source>
</evidence>
<keyword evidence="1" id="KW-0472">Membrane</keyword>
<keyword evidence="3" id="KW-1185">Reference proteome</keyword>
<dbReference type="SUPFAM" id="SSF102405">
    <property type="entry name" value="MCP/YpsA-like"/>
    <property type="match status" value="1"/>
</dbReference>
<evidence type="ECO:0000313" key="2">
    <source>
        <dbReference type="EMBL" id="GLB49452.1"/>
    </source>
</evidence>
<keyword evidence="1" id="KW-0812">Transmembrane</keyword>
<feature type="transmembrane region" description="Helical" evidence="1">
    <location>
        <begin position="228"/>
        <end position="249"/>
    </location>
</feature>
<feature type="transmembrane region" description="Helical" evidence="1">
    <location>
        <begin position="354"/>
        <end position="372"/>
    </location>
</feature>
<feature type="transmembrane region" description="Helical" evidence="1">
    <location>
        <begin position="202"/>
        <end position="222"/>
    </location>
</feature>
<dbReference type="EMBL" id="BRVO01000002">
    <property type="protein sequence ID" value="GLB49452.1"/>
    <property type="molecule type" value="Genomic_DNA"/>
</dbReference>
<evidence type="ECO:0000313" key="3">
    <source>
        <dbReference type="Proteomes" id="UP001143543"/>
    </source>
</evidence>
<evidence type="ECO:0008006" key="4">
    <source>
        <dbReference type="Google" id="ProtNLM"/>
    </source>
</evidence>
<protein>
    <recommendedName>
        <fullName evidence="4">SMODS and SLOG-associating 2TM effector domain-containing protein</fullName>
    </recommendedName>
</protein>